<dbReference type="EMBL" id="CAKJVE010000004">
    <property type="protein sequence ID" value="CAG9706164.1"/>
    <property type="molecule type" value="Genomic_DNA"/>
</dbReference>
<evidence type="ECO:0000256" key="3">
    <source>
        <dbReference type="ARBA" id="ARBA00022448"/>
    </source>
</evidence>
<dbReference type="PANTHER" id="PTHR45663">
    <property type="entry name" value="GEO12009P1"/>
    <property type="match status" value="1"/>
</dbReference>
<keyword evidence="5 10" id="KW-1015">Disulfide bond</keyword>
<dbReference type="PROSITE" id="PS51352">
    <property type="entry name" value="THIOREDOXIN_2"/>
    <property type="match status" value="1"/>
</dbReference>
<dbReference type="STRING" id="137838.GCA_001458595_03380"/>
<dbReference type="SUPFAM" id="SSF52833">
    <property type="entry name" value="Thioredoxin-like"/>
    <property type="match status" value="1"/>
</dbReference>
<keyword evidence="4" id="KW-0249">Electron transport</keyword>
<dbReference type="EMBL" id="PDCJ01000001">
    <property type="protein sequence ID" value="PEG31922.1"/>
    <property type="molecule type" value="Genomic_DNA"/>
</dbReference>
<evidence type="ECO:0000256" key="8">
    <source>
        <dbReference type="PIRNR" id="PIRNR000077"/>
    </source>
</evidence>
<dbReference type="PIRSF" id="PIRSF000077">
    <property type="entry name" value="Thioredoxin"/>
    <property type="match status" value="1"/>
</dbReference>
<dbReference type="PRINTS" id="PR00421">
    <property type="entry name" value="THIOREDOXIN"/>
</dbReference>
<evidence type="ECO:0000313" key="14">
    <source>
        <dbReference type="EMBL" id="PEG31922.1"/>
    </source>
</evidence>
<feature type="active site" description="Nucleophile" evidence="9">
    <location>
        <position position="30"/>
    </location>
</feature>
<keyword evidence="16" id="KW-1185">Reference proteome</keyword>
<dbReference type="EMBL" id="UWJD01000002">
    <property type="protein sequence ID" value="VCT85306.1"/>
    <property type="molecule type" value="Genomic_DNA"/>
</dbReference>
<dbReference type="PANTHER" id="PTHR45663:SF11">
    <property type="entry name" value="GEO12009P1"/>
    <property type="match status" value="1"/>
</dbReference>
<dbReference type="Proteomes" id="UP000431451">
    <property type="component" value="Unassembled WGS sequence"/>
</dbReference>
<evidence type="ECO:0000256" key="1">
    <source>
        <dbReference type="ARBA" id="ARBA00008987"/>
    </source>
</evidence>
<dbReference type="InterPro" id="IPR013766">
    <property type="entry name" value="Thioredoxin_domain"/>
</dbReference>
<dbReference type="RefSeq" id="WP_058296071.1">
    <property type="nucleotide sequence ID" value="NZ_CAKJVD010000047.1"/>
</dbReference>
<evidence type="ECO:0000313" key="13">
    <source>
        <dbReference type="EMBL" id="CAI3649804.1"/>
    </source>
</evidence>
<proteinExistence type="inferred from homology"/>
<name>A0A2A7MJC7_9CLOT</name>
<evidence type="ECO:0000259" key="11">
    <source>
        <dbReference type="PROSITE" id="PS51352"/>
    </source>
</evidence>
<dbReference type="Proteomes" id="UP001189143">
    <property type="component" value="Unassembled WGS sequence"/>
</dbReference>
<reference evidence="13" key="4">
    <citation type="submission" date="2022-10" db="EMBL/GenBank/DDBJ databases">
        <authorList>
            <person name="Aires J."/>
            <person name="Mesa V."/>
        </authorList>
    </citation>
    <scope>NUCLEOTIDE SEQUENCE</scope>
    <source>
        <strain evidence="13">Clostridium neonatale JD116</strain>
    </source>
</reference>
<dbReference type="Pfam" id="PF00085">
    <property type="entry name" value="Thioredoxin"/>
    <property type="match status" value="1"/>
</dbReference>
<dbReference type="PROSITE" id="PS00194">
    <property type="entry name" value="THIOREDOXIN_1"/>
    <property type="match status" value="1"/>
</dbReference>
<feature type="active site" description="Nucleophile" evidence="9">
    <location>
        <position position="33"/>
    </location>
</feature>
<keyword evidence="6 10" id="KW-0676">Redox-active center</keyword>
<reference evidence="12" key="3">
    <citation type="submission" date="2021-10" db="EMBL/GenBank/DDBJ databases">
        <authorList>
            <person name="Mesa V."/>
        </authorList>
    </citation>
    <scope>NUCLEOTIDE SEQUENCE</scope>
    <source>
        <strain evidence="12">CC3_PB</strain>
    </source>
</reference>
<gene>
    <name evidence="14" type="primary">trxA</name>
    <name evidence="15" type="synonym">trxA_2</name>
    <name evidence="13" type="ORF">CNEO2_520023</name>
    <name evidence="12" type="ORF">CNEO_42289</name>
    <name evidence="15" type="ORF">CNEONATNEC25_02907</name>
    <name evidence="14" type="ORF">CQ394_09535</name>
</gene>
<dbReference type="GO" id="GO:0015035">
    <property type="term" value="F:protein-disulfide reductase activity"/>
    <property type="evidence" value="ECO:0007669"/>
    <property type="project" value="UniProtKB-UniRule"/>
</dbReference>
<comment type="similarity">
    <text evidence="1 8">Belongs to the thioredoxin family.</text>
</comment>
<dbReference type="CDD" id="cd02947">
    <property type="entry name" value="TRX_family"/>
    <property type="match status" value="1"/>
</dbReference>
<dbReference type="FunFam" id="3.40.30.10:FF:000001">
    <property type="entry name" value="Thioredoxin"/>
    <property type="match status" value="1"/>
</dbReference>
<evidence type="ECO:0000313" key="15">
    <source>
        <dbReference type="EMBL" id="VCT85306.1"/>
    </source>
</evidence>
<dbReference type="NCBIfam" id="TIGR01068">
    <property type="entry name" value="thioredoxin"/>
    <property type="match status" value="1"/>
</dbReference>
<reference evidence="15 17" key="2">
    <citation type="submission" date="2018-06" db="EMBL/GenBank/DDBJ databases">
        <authorList>
            <consortium name="IHU Genomes"/>
        </authorList>
    </citation>
    <scope>NUCLEOTIDE SEQUENCE [LARGE SCALE GENOMIC DNA]</scope>
    <source>
        <strain evidence="15 17">NEC25</strain>
    </source>
</reference>
<dbReference type="OrthoDB" id="9790390at2"/>
<dbReference type="Proteomes" id="UP000789738">
    <property type="component" value="Unassembled WGS sequence"/>
</dbReference>
<evidence type="ECO:0000256" key="6">
    <source>
        <dbReference type="ARBA" id="ARBA00023284"/>
    </source>
</evidence>
<feature type="domain" description="Thioredoxin" evidence="11">
    <location>
        <begin position="1"/>
        <end position="105"/>
    </location>
</feature>
<evidence type="ECO:0000256" key="4">
    <source>
        <dbReference type="ARBA" id="ARBA00022982"/>
    </source>
</evidence>
<evidence type="ECO:0000313" key="17">
    <source>
        <dbReference type="Proteomes" id="UP000431451"/>
    </source>
</evidence>
<evidence type="ECO:0000313" key="12">
    <source>
        <dbReference type="EMBL" id="CAG9706164.1"/>
    </source>
</evidence>
<dbReference type="Gene3D" id="3.40.30.10">
    <property type="entry name" value="Glutaredoxin"/>
    <property type="match status" value="1"/>
</dbReference>
<evidence type="ECO:0000256" key="2">
    <source>
        <dbReference type="ARBA" id="ARBA00020570"/>
    </source>
</evidence>
<dbReference type="AlphaFoldDB" id="A0A2A7MJC7"/>
<keyword evidence="3" id="KW-0813">Transport</keyword>
<feature type="disulfide bond" description="Redox-active" evidence="10">
    <location>
        <begin position="30"/>
        <end position="33"/>
    </location>
</feature>
<sequence>MIPNIYDTDFMKEVLNEEKLVLVDFSAIWCGPCKMVAPILEEIAYENDNVKIVKMDVDVSPFISRKYRINSIPNIKFFKNGRVVDEIIGFVPKRQIEEVINRNLEQYIDEEF</sequence>
<dbReference type="InterPro" id="IPR036249">
    <property type="entry name" value="Thioredoxin-like_sf"/>
</dbReference>
<evidence type="ECO:0000256" key="5">
    <source>
        <dbReference type="ARBA" id="ARBA00023157"/>
    </source>
</evidence>
<accession>A0A2A7MJC7</accession>
<dbReference type="GeneID" id="68878369"/>
<evidence type="ECO:0000313" key="16">
    <source>
        <dbReference type="Proteomes" id="UP000220840"/>
    </source>
</evidence>
<feature type="site" description="Contributes to redox potential value" evidence="9">
    <location>
        <position position="31"/>
    </location>
</feature>
<organism evidence="14 16">
    <name type="scientific">Clostridium neonatale</name>
    <dbReference type="NCBI Taxonomy" id="137838"/>
    <lineage>
        <taxon>Bacteria</taxon>
        <taxon>Bacillati</taxon>
        <taxon>Bacillota</taxon>
        <taxon>Clostridia</taxon>
        <taxon>Eubacteriales</taxon>
        <taxon>Clostridiaceae</taxon>
        <taxon>Clostridium</taxon>
    </lineage>
</organism>
<evidence type="ECO:0000256" key="10">
    <source>
        <dbReference type="PIRSR" id="PIRSR000077-4"/>
    </source>
</evidence>
<feature type="site" description="Contributes to redox potential value" evidence="9">
    <location>
        <position position="32"/>
    </location>
</feature>
<evidence type="ECO:0000256" key="9">
    <source>
        <dbReference type="PIRSR" id="PIRSR000077-1"/>
    </source>
</evidence>
<feature type="site" description="Deprotonates C-terminal active site Cys" evidence="9">
    <location>
        <position position="24"/>
    </location>
</feature>
<protein>
    <recommendedName>
        <fullName evidence="2 7">Thioredoxin</fullName>
    </recommendedName>
</protein>
<reference evidence="14 16" key="1">
    <citation type="submission" date="2017-10" db="EMBL/GenBank/DDBJ databases">
        <title>Effective Description of Clostridium neonatale sp. nov. linked to necrotizing enterocolitis in neonates and a clarification of species assignable to the genus Clostridium (Prazmowski 1880) emend. Lawson and Rainey 2016.</title>
        <authorList>
            <person name="Bernard K."/>
            <person name="Burdz T."/>
            <person name="Wiebe D."/>
            <person name="Balcewich B."/>
            <person name="Alfa M."/>
            <person name="Bernier A.-M."/>
        </authorList>
    </citation>
    <scope>NUCLEOTIDE SEQUENCE [LARGE SCALE GENOMIC DNA]</scope>
    <source>
        <strain evidence="14 16">LCDC99A005</strain>
    </source>
</reference>
<dbReference type="Proteomes" id="UP000220840">
    <property type="component" value="Unassembled WGS sequence"/>
</dbReference>
<evidence type="ECO:0000256" key="7">
    <source>
        <dbReference type="NCBIfam" id="TIGR01068"/>
    </source>
</evidence>
<dbReference type="GO" id="GO:0045454">
    <property type="term" value="P:cell redox homeostasis"/>
    <property type="evidence" value="ECO:0007669"/>
    <property type="project" value="TreeGrafter"/>
</dbReference>
<dbReference type="InterPro" id="IPR005746">
    <property type="entry name" value="Thioredoxin"/>
</dbReference>
<dbReference type="InterPro" id="IPR017937">
    <property type="entry name" value="Thioredoxin_CS"/>
</dbReference>
<dbReference type="GO" id="GO:0005829">
    <property type="term" value="C:cytosol"/>
    <property type="evidence" value="ECO:0007669"/>
    <property type="project" value="TreeGrafter"/>
</dbReference>
<dbReference type="EMBL" id="CAMTCP010000251">
    <property type="protein sequence ID" value="CAI3649804.1"/>
    <property type="molecule type" value="Genomic_DNA"/>
</dbReference>